<reference evidence="1" key="2">
    <citation type="submission" date="2023-05" db="EMBL/GenBank/DDBJ databases">
        <authorList>
            <consortium name="Lawrence Berkeley National Laboratory"/>
            <person name="Steindorff A."/>
            <person name="Hensen N."/>
            <person name="Bonometti L."/>
            <person name="Westerberg I."/>
            <person name="Brannstrom I.O."/>
            <person name="Guillou S."/>
            <person name="Cros-Aarteil S."/>
            <person name="Calhoun S."/>
            <person name="Haridas S."/>
            <person name="Kuo A."/>
            <person name="Mondo S."/>
            <person name="Pangilinan J."/>
            <person name="Riley R."/>
            <person name="Labutti K."/>
            <person name="Andreopoulos B."/>
            <person name="Lipzen A."/>
            <person name="Chen C."/>
            <person name="Yanf M."/>
            <person name="Daum C."/>
            <person name="Ng V."/>
            <person name="Clum A."/>
            <person name="Ohm R."/>
            <person name="Martin F."/>
            <person name="Silar P."/>
            <person name="Natvig D."/>
            <person name="Lalanne C."/>
            <person name="Gautier V."/>
            <person name="Ament-Velasquez S.L."/>
            <person name="Kruys A."/>
            <person name="Hutchinson M.I."/>
            <person name="Powell A.J."/>
            <person name="Barry K."/>
            <person name="Miller A.N."/>
            <person name="Grigoriev I.V."/>
            <person name="Debuchy R."/>
            <person name="Gladieux P."/>
            <person name="Thoren M.H."/>
            <person name="Johannesson H."/>
        </authorList>
    </citation>
    <scope>NUCLEOTIDE SEQUENCE</scope>
    <source>
        <strain evidence="1">CBS 123565</strain>
    </source>
</reference>
<sequence>MVSSVFLCDDGPNGMQNECLPRAETCGVFDARISCKAATLSSPTSNTIFHSKRKTLPSSTHIALLLSERGSGLGLLLDQDAGCWARAHPRSQASAKAHQKLECLPDSLRPPPQTPTTDLPHYVIMQRRRQSSTSHVYSALMSISNPPGANHAIPSDGAPC</sequence>
<accession>A0AAN6UM84</accession>
<comment type="caution">
    <text evidence="1">The sequence shown here is derived from an EMBL/GenBank/DDBJ whole genome shotgun (WGS) entry which is preliminary data.</text>
</comment>
<gene>
    <name evidence="1" type="ORF">BT67DRAFT_256633</name>
</gene>
<name>A0AAN6UM84_9PEZI</name>
<protein>
    <submittedName>
        <fullName evidence="1">Uncharacterized protein</fullName>
    </submittedName>
</protein>
<keyword evidence="2" id="KW-1185">Reference proteome</keyword>
<dbReference type="Proteomes" id="UP001304895">
    <property type="component" value="Unassembled WGS sequence"/>
</dbReference>
<evidence type="ECO:0000313" key="1">
    <source>
        <dbReference type="EMBL" id="KAK4135633.1"/>
    </source>
</evidence>
<evidence type="ECO:0000313" key="2">
    <source>
        <dbReference type="Proteomes" id="UP001304895"/>
    </source>
</evidence>
<dbReference type="EMBL" id="MU853405">
    <property type="protein sequence ID" value="KAK4135633.1"/>
    <property type="molecule type" value="Genomic_DNA"/>
</dbReference>
<proteinExistence type="predicted"/>
<organism evidence="1 2">
    <name type="scientific">Trichocladium antarcticum</name>
    <dbReference type="NCBI Taxonomy" id="1450529"/>
    <lineage>
        <taxon>Eukaryota</taxon>
        <taxon>Fungi</taxon>
        <taxon>Dikarya</taxon>
        <taxon>Ascomycota</taxon>
        <taxon>Pezizomycotina</taxon>
        <taxon>Sordariomycetes</taxon>
        <taxon>Sordariomycetidae</taxon>
        <taxon>Sordariales</taxon>
        <taxon>Chaetomiaceae</taxon>
        <taxon>Trichocladium</taxon>
    </lineage>
</organism>
<dbReference type="AlphaFoldDB" id="A0AAN6UM84"/>
<reference evidence="1" key="1">
    <citation type="journal article" date="2023" name="Mol. Phylogenet. Evol.">
        <title>Genome-scale phylogeny and comparative genomics of the fungal order Sordariales.</title>
        <authorList>
            <person name="Hensen N."/>
            <person name="Bonometti L."/>
            <person name="Westerberg I."/>
            <person name="Brannstrom I.O."/>
            <person name="Guillou S."/>
            <person name="Cros-Aarteil S."/>
            <person name="Calhoun S."/>
            <person name="Haridas S."/>
            <person name="Kuo A."/>
            <person name="Mondo S."/>
            <person name="Pangilinan J."/>
            <person name="Riley R."/>
            <person name="LaButti K."/>
            <person name="Andreopoulos B."/>
            <person name="Lipzen A."/>
            <person name="Chen C."/>
            <person name="Yan M."/>
            <person name="Daum C."/>
            <person name="Ng V."/>
            <person name="Clum A."/>
            <person name="Steindorff A."/>
            <person name="Ohm R.A."/>
            <person name="Martin F."/>
            <person name="Silar P."/>
            <person name="Natvig D.O."/>
            <person name="Lalanne C."/>
            <person name="Gautier V."/>
            <person name="Ament-Velasquez S.L."/>
            <person name="Kruys A."/>
            <person name="Hutchinson M.I."/>
            <person name="Powell A.J."/>
            <person name="Barry K."/>
            <person name="Miller A.N."/>
            <person name="Grigoriev I.V."/>
            <person name="Debuchy R."/>
            <person name="Gladieux P."/>
            <person name="Hiltunen Thoren M."/>
            <person name="Johannesson H."/>
        </authorList>
    </citation>
    <scope>NUCLEOTIDE SEQUENCE</scope>
    <source>
        <strain evidence="1">CBS 123565</strain>
    </source>
</reference>